<keyword evidence="2" id="KW-1185">Reference proteome</keyword>
<evidence type="ECO:0000313" key="2">
    <source>
        <dbReference type="Proteomes" id="UP001151478"/>
    </source>
</evidence>
<name>A0ABT5S7M7_9FLAO</name>
<reference evidence="1" key="1">
    <citation type="submission" date="2023-02" db="EMBL/GenBank/DDBJ databases">
        <title>Polaribacter ponticola sp. nov., isolated from seawater.</title>
        <authorList>
            <person name="Baek J.H."/>
            <person name="Kim J.M."/>
            <person name="Choi D.G."/>
            <person name="Jeon C.O."/>
        </authorList>
    </citation>
    <scope>NUCLEOTIDE SEQUENCE</scope>
    <source>
        <strain evidence="1">MSW5</strain>
    </source>
</reference>
<gene>
    <name evidence="1" type="ORF">N5A56_005025</name>
</gene>
<sequence length="165" mass="19102">MNKIIIVLILTSWSIKAQINTKIEGITINSICELEYTRNLGNQNNYACVSQDSNEKIMQYSVTVQNLFEDMKGMNEKTLKIYKDQFFLTTKENSESNGEKTTLIKLKNGQKALSIVSELTYSVHKFINTSIVFLYKQKSFIVNLTTNNLNRKNEIRDLTNRILFK</sequence>
<evidence type="ECO:0000313" key="1">
    <source>
        <dbReference type="EMBL" id="MDD7913819.1"/>
    </source>
</evidence>
<proteinExistence type="predicted"/>
<evidence type="ECO:0008006" key="3">
    <source>
        <dbReference type="Google" id="ProtNLM"/>
    </source>
</evidence>
<dbReference type="Proteomes" id="UP001151478">
    <property type="component" value="Unassembled WGS sequence"/>
</dbReference>
<dbReference type="RefSeq" id="WP_265724500.1">
    <property type="nucleotide sequence ID" value="NZ_JAOSLC020000003.1"/>
</dbReference>
<comment type="caution">
    <text evidence="1">The sequence shown here is derived from an EMBL/GenBank/DDBJ whole genome shotgun (WGS) entry which is preliminary data.</text>
</comment>
<accession>A0ABT5S7M7</accession>
<organism evidence="1 2">
    <name type="scientific">Polaribacter ponticola</name>
    <dbReference type="NCBI Taxonomy" id="2978475"/>
    <lineage>
        <taxon>Bacteria</taxon>
        <taxon>Pseudomonadati</taxon>
        <taxon>Bacteroidota</taxon>
        <taxon>Flavobacteriia</taxon>
        <taxon>Flavobacteriales</taxon>
        <taxon>Flavobacteriaceae</taxon>
    </lineage>
</organism>
<dbReference type="EMBL" id="JAOSLC020000003">
    <property type="protein sequence ID" value="MDD7913819.1"/>
    <property type="molecule type" value="Genomic_DNA"/>
</dbReference>
<protein>
    <recommendedName>
        <fullName evidence="3">DUF4252 domain-containing protein</fullName>
    </recommendedName>
</protein>